<reference evidence="9 10" key="1">
    <citation type="journal article" date="2011" name="Stand. Genomic Sci.">
        <title>Complete genome sequence of 'Thioalkalivibrio sulfidophilus' HL-EbGr7.</title>
        <authorList>
            <person name="Muyzer G."/>
            <person name="Sorokin D.Y."/>
            <person name="Mavromatis K."/>
            <person name="Lapidus A."/>
            <person name="Clum A."/>
            <person name="Ivanova N."/>
            <person name="Pati A."/>
            <person name="d'Haeseleer P."/>
            <person name="Woyke T."/>
            <person name="Kyrpides N.C."/>
        </authorList>
    </citation>
    <scope>NUCLEOTIDE SEQUENCE [LARGE SCALE GENOMIC DNA]</scope>
    <source>
        <strain evidence="9 10">HL-EbGR7</strain>
    </source>
</reference>
<dbReference type="GO" id="GO:0006935">
    <property type="term" value="P:chemotaxis"/>
    <property type="evidence" value="ECO:0007669"/>
    <property type="project" value="InterPro"/>
</dbReference>
<evidence type="ECO:0000256" key="6">
    <source>
        <dbReference type="SAM" id="Phobius"/>
    </source>
</evidence>
<dbReference type="PROSITE" id="PS50111">
    <property type="entry name" value="CHEMOTAXIS_TRANSDUC_2"/>
    <property type="match status" value="1"/>
</dbReference>
<dbReference type="STRING" id="396588.Tgr7_2492"/>
<name>B8GLL4_THISH</name>
<feature type="domain" description="Methyl-accepting transducer" evidence="7">
    <location>
        <begin position="277"/>
        <end position="513"/>
    </location>
</feature>
<dbReference type="eggNOG" id="COG0840">
    <property type="taxonomic scope" value="Bacteria"/>
</dbReference>
<evidence type="ECO:0000256" key="5">
    <source>
        <dbReference type="SAM" id="MobiDB-lite"/>
    </source>
</evidence>
<dbReference type="SUPFAM" id="SSF58104">
    <property type="entry name" value="Methyl-accepting chemotaxis protein (MCP) signaling domain"/>
    <property type="match status" value="1"/>
</dbReference>
<dbReference type="GO" id="GO:0007165">
    <property type="term" value="P:signal transduction"/>
    <property type="evidence" value="ECO:0007669"/>
    <property type="project" value="UniProtKB-KW"/>
</dbReference>
<keyword evidence="10" id="KW-1185">Reference proteome</keyword>
<dbReference type="PANTHER" id="PTHR32089">
    <property type="entry name" value="METHYL-ACCEPTING CHEMOTAXIS PROTEIN MCPB"/>
    <property type="match status" value="1"/>
</dbReference>
<dbReference type="CDD" id="cd06225">
    <property type="entry name" value="HAMP"/>
    <property type="match status" value="1"/>
</dbReference>
<dbReference type="EMBL" id="CP001339">
    <property type="protein sequence ID" value="ACL73569.1"/>
    <property type="molecule type" value="Genomic_DNA"/>
</dbReference>
<evidence type="ECO:0000259" key="7">
    <source>
        <dbReference type="PROSITE" id="PS50111"/>
    </source>
</evidence>
<accession>B8GLL4</accession>
<organism evidence="9 10">
    <name type="scientific">Thioalkalivibrio sulfidiphilus (strain HL-EbGR7)</name>
    <dbReference type="NCBI Taxonomy" id="396588"/>
    <lineage>
        <taxon>Bacteria</taxon>
        <taxon>Pseudomonadati</taxon>
        <taxon>Pseudomonadota</taxon>
        <taxon>Gammaproteobacteria</taxon>
        <taxon>Chromatiales</taxon>
        <taxon>Ectothiorhodospiraceae</taxon>
        <taxon>Thioalkalivibrio</taxon>
    </lineage>
</organism>
<sequence length="572" mass="61673" precursor="true">MASSNRVLQLLSTTRARLTLLGFSTCILVLIVGLLGIRGLGQAEQGMQDTYDYRLVPLTELADMMFMAMNSRIQLMNAIRDGSPEGIDRRVGRVEDMARDMEASFQAIRPTLASGGTDPERLAQFETHLQQYTRDGLLDTVAELRARRVTEANQRMGNELYKAFGLLRDDIRYVTRNQRELAETDFQRMVENSAWVRNATLVALILAILLSLGLTLVITRRITASVADLRQASHRLAEGDLSARADDRGHDEFGAAAKDFNAMVDGVREIVSRVITATDALLQNAQRVGSICQQTRQAVSQQEAETAQVATAMNEMTATVQDVARSAAQAAEATRQASGHADNGRKVVNGTVTTIGSLADEVRRVSQAIDQLGADSQQIGSVLDVIRGIAEQTNLLALNAAIEAARAGEQGRGFAVVADEVRTLASRTQDSTREIQEMIERLQQGARNAAQAMEGGLKRTDESVGQASSAGQALEAITGSVSTIADMNTQIASASEQQGATAEEINRNITEISKLANLTTRGAEDMFDASAELDRLAAELRDAAARFSLDGAPAQLSSKPRQPIATSRLASA</sequence>
<dbReference type="Gene3D" id="6.10.340.10">
    <property type="match status" value="1"/>
</dbReference>
<comment type="similarity">
    <text evidence="3">Belongs to the methyl-accepting chemotaxis (MCP) protein family.</text>
</comment>
<keyword evidence="6" id="KW-1133">Transmembrane helix</keyword>
<dbReference type="SMART" id="SM00304">
    <property type="entry name" value="HAMP"/>
    <property type="match status" value="1"/>
</dbReference>
<dbReference type="Gene3D" id="1.10.287.950">
    <property type="entry name" value="Methyl-accepting chemotaxis protein"/>
    <property type="match status" value="1"/>
</dbReference>
<evidence type="ECO:0000313" key="9">
    <source>
        <dbReference type="EMBL" id="ACL73569.1"/>
    </source>
</evidence>
<dbReference type="InterPro" id="IPR004090">
    <property type="entry name" value="Chemotax_Me-accpt_rcpt"/>
</dbReference>
<proteinExistence type="inferred from homology"/>
<dbReference type="KEGG" id="tgr:Tgr7_2492"/>
<dbReference type="PROSITE" id="PS50885">
    <property type="entry name" value="HAMP"/>
    <property type="match status" value="1"/>
</dbReference>
<dbReference type="AlphaFoldDB" id="B8GLL4"/>
<dbReference type="Pfam" id="PF00672">
    <property type="entry name" value="HAMP"/>
    <property type="match status" value="1"/>
</dbReference>
<evidence type="ECO:0000256" key="3">
    <source>
        <dbReference type="ARBA" id="ARBA00029447"/>
    </source>
</evidence>
<dbReference type="OrthoDB" id="9781845at2"/>
<evidence type="ECO:0000256" key="1">
    <source>
        <dbReference type="ARBA" id="ARBA00004370"/>
    </source>
</evidence>
<feature type="domain" description="HAMP" evidence="8">
    <location>
        <begin position="220"/>
        <end position="272"/>
    </location>
</feature>
<evidence type="ECO:0000313" key="10">
    <source>
        <dbReference type="Proteomes" id="UP000002383"/>
    </source>
</evidence>
<dbReference type="HOGENOM" id="CLU_000445_107_27_6"/>
<dbReference type="Proteomes" id="UP000002383">
    <property type="component" value="Chromosome"/>
</dbReference>
<dbReference type="GO" id="GO:0016020">
    <property type="term" value="C:membrane"/>
    <property type="evidence" value="ECO:0007669"/>
    <property type="project" value="UniProtKB-SubCell"/>
</dbReference>
<comment type="subcellular location">
    <subcellularLocation>
        <location evidence="1">Membrane</location>
    </subcellularLocation>
</comment>
<gene>
    <name evidence="9" type="ordered locus">Tgr7_2492</name>
</gene>
<keyword evidence="6" id="KW-0812">Transmembrane</keyword>
<dbReference type="SMART" id="SM00283">
    <property type="entry name" value="MA"/>
    <property type="match status" value="1"/>
</dbReference>
<evidence type="ECO:0000259" key="8">
    <source>
        <dbReference type="PROSITE" id="PS50885"/>
    </source>
</evidence>
<keyword evidence="2 4" id="KW-0807">Transducer</keyword>
<feature type="region of interest" description="Disordered" evidence="5">
    <location>
        <begin position="553"/>
        <end position="572"/>
    </location>
</feature>
<dbReference type="FunFam" id="1.10.287.950:FF:000001">
    <property type="entry name" value="Methyl-accepting chemotaxis sensory transducer"/>
    <property type="match status" value="1"/>
</dbReference>
<feature type="transmembrane region" description="Helical" evidence="6">
    <location>
        <begin position="198"/>
        <end position="218"/>
    </location>
</feature>
<dbReference type="CDD" id="cd11386">
    <property type="entry name" value="MCP_signal"/>
    <property type="match status" value="1"/>
</dbReference>
<evidence type="ECO:0000256" key="2">
    <source>
        <dbReference type="ARBA" id="ARBA00023224"/>
    </source>
</evidence>
<dbReference type="Pfam" id="PF12729">
    <property type="entry name" value="4HB_MCP_1"/>
    <property type="match status" value="1"/>
</dbReference>
<protein>
    <submittedName>
        <fullName evidence="9">Methyl-accepting chemotaxis sensory transducer</fullName>
    </submittedName>
</protein>
<dbReference type="PANTHER" id="PTHR32089:SF112">
    <property type="entry name" value="LYSOZYME-LIKE PROTEIN-RELATED"/>
    <property type="match status" value="1"/>
</dbReference>
<dbReference type="PRINTS" id="PR00260">
    <property type="entry name" value="CHEMTRNSDUCR"/>
</dbReference>
<feature type="transmembrane region" description="Helical" evidence="6">
    <location>
        <begin position="20"/>
        <end position="37"/>
    </location>
</feature>
<dbReference type="InterPro" id="IPR004089">
    <property type="entry name" value="MCPsignal_dom"/>
</dbReference>
<keyword evidence="6" id="KW-0472">Membrane</keyword>
<evidence type="ECO:0000256" key="4">
    <source>
        <dbReference type="PROSITE-ProRule" id="PRU00284"/>
    </source>
</evidence>
<dbReference type="InterPro" id="IPR024478">
    <property type="entry name" value="HlyB_4HB_MCP"/>
</dbReference>
<dbReference type="InterPro" id="IPR003660">
    <property type="entry name" value="HAMP_dom"/>
</dbReference>
<dbReference type="GO" id="GO:0004888">
    <property type="term" value="F:transmembrane signaling receptor activity"/>
    <property type="evidence" value="ECO:0007669"/>
    <property type="project" value="InterPro"/>
</dbReference>
<feature type="compositionally biased region" description="Polar residues" evidence="5">
    <location>
        <begin position="555"/>
        <end position="572"/>
    </location>
</feature>
<dbReference type="Pfam" id="PF00015">
    <property type="entry name" value="MCPsignal"/>
    <property type="match status" value="1"/>
</dbReference>
<dbReference type="RefSeq" id="WP_012639044.1">
    <property type="nucleotide sequence ID" value="NC_011901.1"/>
</dbReference>